<evidence type="ECO:0000313" key="6">
    <source>
        <dbReference type="Proteomes" id="UP000006044"/>
    </source>
</evidence>
<proteinExistence type="inferred from homology"/>
<dbReference type="InterPro" id="IPR008969">
    <property type="entry name" value="CarboxyPept-like_regulatory"/>
</dbReference>
<comment type="similarity">
    <text evidence="1">Belongs to the glycosyl hydrolase 3 family.</text>
</comment>
<dbReference type="STRING" id="742726.HMPREF9448_02853"/>
<dbReference type="InterPro" id="IPR036881">
    <property type="entry name" value="Glyco_hydro_3_C_sf"/>
</dbReference>
<dbReference type="PANTHER" id="PTHR30620:SF123">
    <property type="entry name" value="BETA-XYLOSIDASE"/>
    <property type="match status" value="1"/>
</dbReference>
<dbReference type="Pfam" id="PF14310">
    <property type="entry name" value="Fn3-like"/>
    <property type="match status" value="1"/>
</dbReference>
<name>K0XDY3_9BACT</name>
<dbReference type="SUPFAM" id="SSF52279">
    <property type="entry name" value="Beta-D-glucan exohydrolase, C-terminal domain"/>
    <property type="match status" value="1"/>
</dbReference>
<dbReference type="Pfam" id="PF00933">
    <property type="entry name" value="Glyco_hydro_3"/>
    <property type="match status" value="1"/>
</dbReference>
<dbReference type="GeneID" id="77850018"/>
<feature type="signal peptide" evidence="3">
    <location>
        <begin position="1"/>
        <end position="22"/>
    </location>
</feature>
<dbReference type="InterPro" id="IPR017853">
    <property type="entry name" value="GH"/>
</dbReference>
<dbReference type="Pfam" id="PF01915">
    <property type="entry name" value="Glyco_hydro_3_C"/>
    <property type="match status" value="1"/>
</dbReference>
<dbReference type="Gene3D" id="2.60.40.10">
    <property type="entry name" value="Immunoglobulins"/>
    <property type="match status" value="1"/>
</dbReference>
<dbReference type="OrthoDB" id="179563at2"/>
<dbReference type="GO" id="GO:0009251">
    <property type="term" value="P:glucan catabolic process"/>
    <property type="evidence" value="ECO:0007669"/>
    <property type="project" value="TreeGrafter"/>
</dbReference>
<accession>K0XDY3</accession>
<dbReference type="Gene3D" id="3.40.50.1700">
    <property type="entry name" value="Glycoside hydrolase family 3 C-terminal domain"/>
    <property type="match status" value="1"/>
</dbReference>
<dbReference type="HOGENOM" id="CLU_004542_5_1_10"/>
<dbReference type="eggNOG" id="COG1472">
    <property type="taxonomic scope" value="Bacteria"/>
</dbReference>
<dbReference type="SUPFAM" id="SSF51445">
    <property type="entry name" value="(Trans)glycosidases"/>
    <property type="match status" value="1"/>
</dbReference>
<evidence type="ECO:0000256" key="3">
    <source>
        <dbReference type="SAM" id="SignalP"/>
    </source>
</evidence>
<comment type="caution">
    <text evidence="5">The sequence shown here is derived from an EMBL/GenBank/DDBJ whole genome shotgun (WGS) entry which is preliminary data.</text>
</comment>
<keyword evidence="6" id="KW-1185">Reference proteome</keyword>
<keyword evidence="2" id="KW-0378">Hydrolase</keyword>
<dbReference type="AlphaFoldDB" id="K0XDY3"/>
<dbReference type="PANTHER" id="PTHR30620">
    <property type="entry name" value="PERIPLASMIC BETA-GLUCOSIDASE-RELATED"/>
    <property type="match status" value="1"/>
</dbReference>
<keyword evidence="3" id="KW-0732">Signal</keyword>
<dbReference type="PRINTS" id="PR00133">
    <property type="entry name" value="GLHYDRLASE3"/>
</dbReference>
<dbReference type="InterPro" id="IPR026891">
    <property type="entry name" value="Fn3-like"/>
</dbReference>
<feature type="domain" description="Fibronectin type III-like" evidence="4">
    <location>
        <begin position="681"/>
        <end position="750"/>
    </location>
</feature>
<evidence type="ECO:0000259" key="4">
    <source>
        <dbReference type="SMART" id="SM01217"/>
    </source>
</evidence>
<reference evidence="5 6" key="1">
    <citation type="submission" date="2012-08" db="EMBL/GenBank/DDBJ databases">
        <title>The Genome Sequence of Barnesiella intestinihominis YIT 11860.</title>
        <authorList>
            <consortium name="The Broad Institute Genome Sequencing Platform"/>
            <person name="Earl A."/>
            <person name="Ward D."/>
            <person name="Feldgarden M."/>
            <person name="Gevers D."/>
            <person name="Morotomi M."/>
            <person name="Walker B."/>
            <person name="Young S.K."/>
            <person name="Zeng Q."/>
            <person name="Gargeya S."/>
            <person name="Fitzgerald M."/>
            <person name="Haas B."/>
            <person name="Abouelleil A."/>
            <person name="Alvarado L."/>
            <person name="Arachchi H.M."/>
            <person name="Berlin A.M."/>
            <person name="Chapman S.B."/>
            <person name="Goldberg J."/>
            <person name="Griggs A."/>
            <person name="Gujja S."/>
            <person name="Hansen M."/>
            <person name="Howarth C."/>
            <person name="Imamovic A."/>
            <person name="Larimer J."/>
            <person name="McCowen C."/>
            <person name="Montmayeur A."/>
            <person name="Murphy C."/>
            <person name="Neiman D."/>
            <person name="Pearson M."/>
            <person name="Priest M."/>
            <person name="Roberts A."/>
            <person name="Saif S."/>
            <person name="Shea T."/>
            <person name="Sisk P."/>
            <person name="Sykes S."/>
            <person name="Wortman J."/>
            <person name="Nusbaum C."/>
            <person name="Birren B."/>
        </authorList>
    </citation>
    <scope>NUCLEOTIDE SEQUENCE [LARGE SCALE GENOMIC DNA]</scope>
    <source>
        <strain evidence="5 6">YIT 11860</strain>
    </source>
</reference>
<protein>
    <recommendedName>
        <fullName evidence="4">Fibronectin type III-like domain-containing protein</fullName>
    </recommendedName>
</protein>
<gene>
    <name evidence="5" type="ORF">HMPREF9448_02853</name>
</gene>
<evidence type="ECO:0000313" key="5">
    <source>
        <dbReference type="EMBL" id="EJZ62170.1"/>
    </source>
</evidence>
<evidence type="ECO:0000256" key="2">
    <source>
        <dbReference type="ARBA" id="ARBA00022801"/>
    </source>
</evidence>
<dbReference type="InterPro" id="IPR051915">
    <property type="entry name" value="Cellulose_Degrad_GH3"/>
</dbReference>
<dbReference type="InterPro" id="IPR002772">
    <property type="entry name" value="Glyco_hydro_3_C"/>
</dbReference>
<evidence type="ECO:0000256" key="1">
    <source>
        <dbReference type="ARBA" id="ARBA00005336"/>
    </source>
</evidence>
<dbReference type="SMART" id="SM01217">
    <property type="entry name" value="Fn3_like"/>
    <property type="match status" value="1"/>
</dbReference>
<feature type="chain" id="PRO_5003841095" description="Fibronectin type III-like domain-containing protein" evidence="3">
    <location>
        <begin position="23"/>
        <end position="860"/>
    </location>
</feature>
<dbReference type="InterPro" id="IPR013783">
    <property type="entry name" value="Ig-like_fold"/>
</dbReference>
<dbReference type="PATRIC" id="fig|742726.3.peg.2965"/>
<dbReference type="FunFam" id="3.40.50.1700:FF:000009">
    <property type="entry name" value="Periplasmic beta-glucosidase"/>
    <property type="match status" value="1"/>
</dbReference>
<dbReference type="Proteomes" id="UP000006044">
    <property type="component" value="Unassembled WGS sequence"/>
</dbReference>
<sequence>MRHKIFIAFLSLLTATSTLDMAKAQSLPYKNKNLPIEERVEDLLNRMTVDEKIAQIRHIHSSKIFNGQELDMKKLTDWAGNTSWGFVEGFPLTGDNCAKSMYLIQKYMVEKTRLGIPIFTVAESLHGAVHDGATIYPQNIALGSTFNPELARKKTQMISDDLHSMGFRQVLSPCIDVVRDLRWGRVEESYGEDPYLCGLFGIEEVSGYLENGISPMLKHYGPHGNPLSGLNLASVECGLRDLHEIYLKPFEMVVKNTGILAVMSTYNSWNHIPNSASHYLLTDILRDEWGFKGYVYSDWGAIEMLKTLHFTARNSSEAAIQAISAGLDAEASSKCYPFLKGLIEKGQFDEKILDTAVRRVLFAKFAMGLFEDPYGKTFKNRKRHSPESVKLAKTIADESTVLLKNENQLLPLDAKSLKSIAIIGPNADQVQFGDYTWSRNNKDGVTPLQGIKNRVNKNTAIHYAKGCSLTSLDTSGIAEAVEAAKNSEVAVIFGGSASAALARDYKSSTCGEGFDLNDLNLTGAQSQLIREVYRTGTPVILVLVTGKPFVIEWEKNNLPAILVQWYAGEQAGNSIADILFGEVVPSGRLTFSFPRSTGHLPVYYNYLPSDRGFYKNPGSYDSPGRDYVFSAPSALYSFGYGLSYTSFVYKNLSTDKDKYELNDTIHATVEVKNTGKYTGKEVVQLYVRDKASTYVTPVKQLRDFKKIELAPGETRTVQLQVPISDLYLVDEKNQRFVEAGEFILEVGQASNNIILSKTIVAGEPSTIGNDEIVKPKNKKSSRQMEVKGEVRDVQATLVPDMQIIEKSTGKTIAVTDAKGQFKFTTGNHEYLIFKKSGYQTVEIEVNNMNVINITVNYGEN</sequence>
<dbReference type="InterPro" id="IPR001764">
    <property type="entry name" value="Glyco_hydro_3_N"/>
</dbReference>
<dbReference type="EMBL" id="ADLE01000018">
    <property type="protein sequence ID" value="EJZ62170.1"/>
    <property type="molecule type" value="Genomic_DNA"/>
</dbReference>
<dbReference type="SUPFAM" id="SSF49464">
    <property type="entry name" value="Carboxypeptidase regulatory domain-like"/>
    <property type="match status" value="1"/>
</dbReference>
<dbReference type="Gene3D" id="3.20.20.300">
    <property type="entry name" value="Glycoside hydrolase, family 3, N-terminal domain"/>
    <property type="match status" value="1"/>
</dbReference>
<organism evidence="5 6">
    <name type="scientific">Barnesiella intestinihominis YIT 11860</name>
    <dbReference type="NCBI Taxonomy" id="742726"/>
    <lineage>
        <taxon>Bacteria</taxon>
        <taxon>Pseudomonadati</taxon>
        <taxon>Bacteroidota</taxon>
        <taxon>Bacteroidia</taxon>
        <taxon>Bacteroidales</taxon>
        <taxon>Barnesiellaceae</taxon>
        <taxon>Barnesiella</taxon>
    </lineage>
</organism>
<dbReference type="FunFam" id="2.60.40.10:FF:000495">
    <property type="entry name" value="Periplasmic beta-glucosidase"/>
    <property type="match status" value="1"/>
</dbReference>
<dbReference type="RefSeq" id="WP_008863224.1">
    <property type="nucleotide sequence ID" value="NZ_CAXSNY010000004.1"/>
</dbReference>
<dbReference type="GO" id="GO:0008422">
    <property type="term" value="F:beta-glucosidase activity"/>
    <property type="evidence" value="ECO:0007669"/>
    <property type="project" value="TreeGrafter"/>
</dbReference>
<dbReference type="InterPro" id="IPR036962">
    <property type="entry name" value="Glyco_hydro_3_N_sf"/>
</dbReference>